<dbReference type="RefSeq" id="WP_380027497.1">
    <property type="nucleotide sequence ID" value="NZ_JBHSHC010000119.1"/>
</dbReference>
<evidence type="ECO:0000313" key="2">
    <source>
        <dbReference type="EMBL" id="MFC4769226.1"/>
    </source>
</evidence>
<keyword evidence="1" id="KW-1133">Transmembrane helix</keyword>
<protein>
    <recommendedName>
        <fullName evidence="4">DUF4179 domain-containing protein</fullName>
    </recommendedName>
</protein>
<evidence type="ECO:0000256" key="1">
    <source>
        <dbReference type="SAM" id="Phobius"/>
    </source>
</evidence>
<dbReference type="Proteomes" id="UP001596002">
    <property type="component" value="Unassembled WGS sequence"/>
</dbReference>
<reference evidence="3" key="1">
    <citation type="journal article" date="2019" name="Int. J. Syst. Evol. Microbiol.">
        <title>The Global Catalogue of Microorganisms (GCM) 10K type strain sequencing project: providing services to taxonomists for standard genome sequencing and annotation.</title>
        <authorList>
            <consortium name="The Broad Institute Genomics Platform"/>
            <consortium name="The Broad Institute Genome Sequencing Center for Infectious Disease"/>
            <person name="Wu L."/>
            <person name="Ma J."/>
        </authorList>
    </citation>
    <scope>NUCLEOTIDE SEQUENCE [LARGE SCALE GENOMIC DNA]</scope>
    <source>
        <strain evidence="3">WYCCWR 12678</strain>
    </source>
</reference>
<gene>
    <name evidence="2" type="ORF">ACFO8Q_18000</name>
</gene>
<organism evidence="2 3">
    <name type="scientific">Effusibacillus consociatus</name>
    <dbReference type="NCBI Taxonomy" id="1117041"/>
    <lineage>
        <taxon>Bacteria</taxon>
        <taxon>Bacillati</taxon>
        <taxon>Bacillota</taxon>
        <taxon>Bacilli</taxon>
        <taxon>Bacillales</taxon>
        <taxon>Alicyclobacillaceae</taxon>
        <taxon>Effusibacillus</taxon>
    </lineage>
</organism>
<keyword evidence="1" id="KW-0812">Transmembrane</keyword>
<dbReference type="EMBL" id="JBHSHC010000119">
    <property type="protein sequence ID" value="MFC4769226.1"/>
    <property type="molecule type" value="Genomic_DNA"/>
</dbReference>
<accession>A0ABV9Q3Z7</accession>
<comment type="caution">
    <text evidence="2">The sequence shown here is derived from an EMBL/GenBank/DDBJ whole genome shotgun (WGS) entry which is preliminary data.</text>
</comment>
<evidence type="ECO:0008006" key="4">
    <source>
        <dbReference type="Google" id="ProtNLM"/>
    </source>
</evidence>
<proteinExistence type="predicted"/>
<keyword evidence="1" id="KW-0472">Membrane</keyword>
<feature type="transmembrane region" description="Helical" evidence="1">
    <location>
        <begin position="68"/>
        <end position="87"/>
    </location>
</feature>
<sequence>MNNELWDRNEMLPPQLVQDLSSLRESIQTNELLRAKLRKQLLSDISSAASDRPGPVEAENQSKRSWKWGAIATGAVALISWITYSFAGSSDTSETANHVEVVQQRQIFAMNSDWGTSEIRVKYTVRAG</sequence>
<keyword evidence="3" id="KW-1185">Reference proteome</keyword>
<evidence type="ECO:0000313" key="3">
    <source>
        <dbReference type="Proteomes" id="UP001596002"/>
    </source>
</evidence>
<name>A0ABV9Q3Z7_9BACL</name>